<feature type="domain" description="Ketosynthase family 3 (KS3)" evidence="4">
    <location>
        <begin position="1"/>
        <end position="156"/>
    </location>
</feature>
<comment type="caution">
    <text evidence="5">The sequence shown here is derived from an EMBL/GenBank/DDBJ whole genome shotgun (WGS) entry which is preliminary data.</text>
</comment>
<feature type="compositionally biased region" description="Polar residues" evidence="3">
    <location>
        <begin position="94"/>
        <end position="107"/>
    </location>
</feature>
<evidence type="ECO:0000313" key="6">
    <source>
        <dbReference type="Proteomes" id="UP001500456"/>
    </source>
</evidence>
<dbReference type="RefSeq" id="WP_345571816.1">
    <property type="nucleotide sequence ID" value="NZ_BAAAZX010000057.1"/>
</dbReference>
<dbReference type="SUPFAM" id="SSF53901">
    <property type="entry name" value="Thiolase-like"/>
    <property type="match status" value="1"/>
</dbReference>
<proteinExistence type="predicted"/>
<protein>
    <recommendedName>
        <fullName evidence="4">Ketosynthase family 3 (KS3) domain-containing protein</fullName>
    </recommendedName>
</protein>
<dbReference type="InterPro" id="IPR020841">
    <property type="entry name" value="PKS_Beta-ketoAc_synthase_dom"/>
</dbReference>
<evidence type="ECO:0000259" key="4">
    <source>
        <dbReference type="SMART" id="SM00825"/>
    </source>
</evidence>
<accession>A0ABP7TW58</accession>
<gene>
    <name evidence="5" type="ORF">GCM10022232_92300</name>
</gene>
<keyword evidence="1" id="KW-0808">Transferase</keyword>
<evidence type="ECO:0000256" key="3">
    <source>
        <dbReference type="SAM" id="MobiDB-lite"/>
    </source>
</evidence>
<dbReference type="InterPro" id="IPR014030">
    <property type="entry name" value="Ketoacyl_synth_N"/>
</dbReference>
<dbReference type="InterPro" id="IPR016039">
    <property type="entry name" value="Thiolase-like"/>
</dbReference>
<keyword evidence="2" id="KW-0511">Multifunctional enzyme</keyword>
<dbReference type="Gene3D" id="3.40.47.10">
    <property type="match status" value="1"/>
</dbReference>
<dbReference type="Pfam" id="PF00109">
    <property type="entry name" value="ketoacyl-synt"/>
    <property type="match status" value="1"/>
</dbReference>
<sequence length="159" mass="17288">MPGVRGIVPGSLRGSRAGVFAGAIWDDYAALMSRHDIEAIDRHTLTGSQRSIIANRVPHLLGRRGPSLAVDTGQSSSLAAVHMACESLIRGESTGASRRNPSSFTRGRSQRPHKTPPGCSRRMCVERARAEVRQGRPLQRYTGRRGVHDQSRRSPLAGQ</sequence>
<dbReference type="InterPro" id="IPR050091">
    <property type="entry name" value="PKS_NRPS_Biosynth_Enz"/>
</dbReference>
<evidence type="ECO:0000256" key="2">
    <source>
        <dbReference type="ARBA" id="ARBA00023268"/>
    </source>
</evidence>
<dbReference type="SMART" id="SM00825">
    <property type="entry name" value="PKS_KS"/>
    <property type="match status" value="1"/>
</dbReference>
<dbReference type="PANTHER" id="PTHR43775:SF51">
    <property type="entry name" value="INACTIVE PHENOLPHTHIOCEROL SYNTHESIS POLYKETIDE SYNTHASE TYPE I PKS1-RELATED"/>
    <property type="match status" value="1"/>
</dbReference>
<reference evidence="6" key="1">
    <citation type="journal article" date="2019" name="Int. J. Syst. Evol. Microbiol.">
        <title>The Global Catalogue of Microorganisms (GCM) 10K type strain sequencing project: providing services to taxonomists for standard genome sequencing and annotation.</title>
        <authorList>
            <consortium name="The Broad Institute Genomics Platform"/>
            <consortium name="The Broad Institute Genome Sequencing Center for Infectious Disease"/>
            <person name="Wu L."/>
            <person name="Ma J."/>
        </authorList>
    </citation>
    <scope>NUCLEOTIDE SEQUENCE [LARGE SCALE GENOMIC DNA]</scope>
    <source>
        <strain evidence="6">JCM 16924</strain>
    </source>
</reference>
<name>A0ABP7TW58_9ACTN</name>
<dbReference type="EMBL" id="BAAAZX010000057">
    <property type="protein sequence ID" value="GAA4031928.1"/>
    <property type="molecule type" value="Genomic_DNA"/>
</dbReference>
<organism evidence="5 6">
    <name type="scientific">Streptomyces plumbiresistens</name>
    <dbReference type="NCBI Taxonomy" id="511811"/>
    <lineage>
        <taxon>Bacteria</taxon>
        <taxon>Bacillati</taxon>
        <taxon>Actinomycetota</taxon>
        <taxon>Actinomycetes</taxon>
        <taxon>Kitasatosporales</taxon>
        <taxon>Streptomycetaceae</taxon>
        <taxon>Streptomyces</taxon>
    </lineage>
</organism>
<dbReference type="PANTHER" id="PTHR43775">
    <property type="entry name" value="FATTY ACID SYNTHASE"/>
    <property type="match status" value="1"/>
</dbReference>
<evidence type="ECO:0000256" key="1">
    <source>
        <dbReference type="ARBA" id="ARBA00022679"/>
    </source>
</evidence>
<evidence type="ECO:0000313" key="5">
    <source>
        <dbReference type="EMBL" id="GAA4031928.1"/>
    </source>
</evidence>
<keyword evidence="6" id="KW-1185">Reference proteome</keyword>
<feature type="compositionally biased region" description="Basic and acidic residues" evidence="3">
    <location>
        <begin position="123"/>
        <end position="134"/>
    </location>
</feature>
<dbReference type="Proteomes" id="UP001500456">
    <property type="component" value="Unassembled WGS sequence"/>
</dbReference>
<feature type="region of interest" description="Disordered" evidence="3">
    <location>
        <begin position="90"/>
        <end position="159"/>
    </location>
</feature>